<evidence type="ECO:0000256" key="1">
    <source>
        <dbReference type="ARBA" id="ARBA00004651"/>
    </source>
</evidence>
<keyword evidence="4 6" id="KW-1133">Transmembrane helix</keyword>
<feature type="transmembrane region" description="Helical" evidence="6">
    <location>
        <begin position="189"/>
        <end position="207"/>
    </location>
</feature>
<dbReference type="InterPro" id="IPR000620">
    <property type="entry name" value="EamA_dom"/>
</dbReference>
<dbReference type="Pfam" id="PF00892">
    <property type="entry name" value="EamA"/>
    <property type="match status" value="2"/>
</dbReference>
<dbReference type="EMBL" id="JAGINP010000005">
    <property type="protein sequence ID" value="MBP2291888.1"/>
    <property type="molecule type" value="Genomic_DNA"/>
</dbReference>
<dbReference type="RefSeq" id="WP_209765591.1">
    <property type="nucleotide sequence ID" value="NZ_JAGINP010000005.1"/>
</dbReference>
<accession>A0ABS4SH30</accession>
<feature type="transmembrane region" description="Helical" evidence="6">
    <location>
        <begin position="103"/>
        <end position="125"/>
    </location>
</feature>
<evidence type="ECO:0000256" key="6">
    <source>
        <dbReference type="SAM" id="Phobius"/>
    </source>
</evidence>
<feature type="transmembrane region" description="Helical" evidence="6">
    <location>
        <begin position="77"/>
        <end position="97"/>
    </location>
</feature>
<keyword evidence="3 6" id="KW-0812">Transmembrane</keyword>
<feature type="transmembrane region" description="Helical" evidence="6">
    <location>
        <begin position="132"/>
        <end position="150"/>
    </location>
</feature>
<protein>
    <submittedName>
        <fullName evidence="8">Drug/metabolite transporter (DMT)-like permease</fullName>
    </submittedName>
</protein>
<feature type="domain" description="EamA" evidence="7">
    <location>
        <begin position="14"/>
        <end position="147"/>
    </location>
</feature>
<feature type="transmembrane region" description="Helical" evidence="6">
    <location>
        <begin position="219"/>
        <end position="241"/>
    </location>
</feature>
<feature type="transmembrane region" description="Helical" evidence="6">
    <location>
        <begin position="278"/>
        <end position="294"/>
    </location>
</feature>
<name>A0ABS4SH30_9PROT</name>
<keyword evidence="9" id="KW-1185">Reference proteome</keyword>
<dbReference type="PANTHER" id="PTHR42920:SF5">
    <property type="entry name" value="EAMA DOMAIN-CONTAINING PROTEIN"/>
    <property type="match status" value="1"/>
</dbReference>
<gene>
    <name evidence="8" type="ORF">J2851_001649</name>
</gene>
<keyword evidence="2" id="KW-1003">Cell membrane</keyword>
<reference evidence="8 9" key="1">
    <citation type="submission" date="2021-03" db="EMBL/GenBank/DDBJ databases">
        <title>Genomic Encyclopedia of Type Strains, Phase III (KMG-III): the genomes of soil and plant-associated and newly described type strains.</title>
        <authorList>
            <person name="Whitman W."/>
        </authorList>
    </citation>
    <scope>NUCLEOTIDE SEQUENCE [LARGE SCALE GENOMIC DNA]</scope>
    <source>
        <strain evidence="8 9">IMMIB AFH-6</strain>
    </source>
</reference>
<evidence type="ECO:0000256" key="4">
    <source>
        <dbReference type="ARBA" id="ARBA00022989"/>
    </source>
</evidence>
<keyword evidence="5 6" id="KW-0472">Membrane</keyword>
<feature type="transmembrane region" description="Helical" evidence="6">
    <location>
        <begin position="44"/>
        <end position="65"/>
    </location>
</feature>
<proteinExistence type="predicted"/>
<evidence type="ECO:0000313" key="9">
    <source>
        <dbReference type="Proteomes" id="UP000781958"/>
    </source>
</evidence>
<feature type="transmembrane region" description="Helical" evidence="6">
    <location>
        <begin position="13"/>
        <end position="38"/>
    </location>
</feature>
<comment type="subcellular location">
    <subcellularLocation>
        <location evidence="1">Cell membrane</location>
        <topology evidence="1">Multi-pass membrane protein</topology>
    </subcellularLocation>
</comment>
<sequence length="307" mass="32943">MADVTAQGSQARLLGYACIVSSALLFGIAGTVAKMLFVASMPPLVMIALRAVVASATLALVMLALRKPIRIRRADAPFLLELGVWLTLVNVTFFYAIALTNVALALMLEYTAPMLIVAAGVVLGTHRLNRPVVLILAGNALGCFLLVGGYDPALWSGNAMGAIVGLLCAVSFAAYNVRCADGHRRGLDSWSMTFWPFFLSALFWLVATPAIDYSAVEMSWGLAGFTLFVGVFGTVIPYWLYLEGLRTIDPFPATVIGMLDPVFAGLTAYALLGERFDPPQVAGMALVCAVILYLKRNEAAVQRTERV</sequence>
<dbReference type="Proteomes" id="UP000781958">
    <property type="component" value="Unassembled WGS sequence"/>
</dbReference>
<organism evidence="8 9">
    <name type="scientific">Azospirillum rugosum</name>
    <dbReference type="NCBI Taxonomy" id="416170"/>
    <lineage>
        <taxon>Bacteria</taxon>
        <taxon>Pseudomonadati</taxon>
        <taxon>Pseudomonadota</taxon>
        <taxon>Alphaproteobacteria</taxon>
        <taxon>Rhodospirillales</taxon>
        <taxon>Azospirillaceae</taxon>
        <taxon>Azospirillum</taxon>
    </lineage>
</organism>
<evidence type="ECO:0000256" key="5">
    <source>
        <dbReference type="ARBA" id="ARBA00023136"/>
    </source>
</evidence>
<dbReference type="SUPFAM" id="SSF103481">
    <property type="entry name" value="Multidrug resistance efflux transporter EmrE"/>
    <property type="match status" value="2"/>
</dbReference>
<evidence type="ECO:0000259" key="7">
    <source>
        <dbReference type="Pfam" id="PF00892"/>
    </source>
</evidence>
<feature type="transmembrane region" description="Helical" evidence="6">
    <location>
        <begin position="253"/>
        <end position="272"/>
    </location>
</feature>
<evidence type="ECO:0000256" key="2">
    <source>
        <dbReference type="ARBA" id="ARBA00022475"/>
    </source>
</evidence>
<evidence type="ECO:0000313" key="8">
    <source>
        <dbReference type="EMBL" id="MBP2291888.1"/>
    </source>
</evidence>
<feature type="transmembrane region" description="Helical" evidence="6">
    <location>
        <begin position="156"/>
        <end position="177"/>
    </location>
</feature>
<feature type="domain" description="EamA" evidence="7">
    <location>
        <begin position="160"/>
        <end position="292"/>
    </location>
</feature>
<dbReference type="InterPro" id="IPR051258">
    <property type="entry name" value="Diverse_Substrate_Transporter"/>
</dbReference>
<evidence type="ECO:0000256" key="3">
    <source>
        <dbReference type="ARBA" id="ARBA00022692"/>
    </source>
</evidence>
<dbReference type="InterPro" id="IPR037185">
    <property type="entry name" value="EmrE-like"/>
</dbReference>
<dbReference type="PANTHER" id="PTHR42920">
    <property type="entry name" value="OS03G0707200 PROTEIN-RELATED"/>
    <property type="match status" value="1"/>
</dbReference>
<comment type="caution">
    <text evidence="8">The sequence shown here is derived from an EMBL/GenBank/DDBJ whole genome shotgun (WGS) entry which is preliminary data.</text>
</comment>